<accession>A0A9N9X4Q6</accession>
<name>A0A9N9X4Q6_DIABA</name>
<dbReference type="OrthoDB" id="424543at2759"/>
<proteinExistence type="predicted"/>
<dbReference type="Proteomes" id="UP001153709">
    <property type="component" value="Chromosome 1"/>
</dbReference>
<evidence type="ECO:0000313" key="1">
    <source>
        <dbReference type="EMBL" id="CAG9827196.1"/>
    </source>
</evidence>
<reference evidence="1" key="1">
    <citation type="submission" date="2022-01" db="EMBL/GenBank/DDBJ databases">
        <authorList>
            <person name="King R."/>
        </authorList>
    </citation>
    <scope>NUCLEOTIDE SEQUENCE</scope>
</reference>
<gene>
    <name evidence="1" type="ORF">DIABBA_LOCUS1220</name>
</gene>
<organism evidence="1 2">
    <name type="scientific">Diabrotica balteata</name>
    <name type="common">Banded cucumber beetle</name>
    <dbReference type="NCBI Taxonomy" id="107213"/>
    <lineage>
        <taxon>Eukaryota</taxon>
        <taxon>Metazoa</taxon>
        <taxon>Ecdysozoa</taxon>
        <taxon>Arthropoda</taxon>
        <taxon>Hexapoda</taxon>
        <taxon>Insecta</taxon>
        <taxon>Pterygota</taxon>
        <taxon>Neoptera</taxon>
        <taxon>Endopterygota</taxon>
        <taxon>Coleoptera</taxon>
        <taxon>Polyphaga</taxon>
        <taxon>Cucujiformia</taxon>
        <taxon>Chrysomeloidea</taxon>
        <taxon>Chrysomelidae</taxon>
        <taxon>Galerucinae</taxon>
        <taxon>Diabroticina</taxon>
        <taxon>Diabroticites</taxon>
        <taxon>Diabrotica</taxon>
    </lineage>
</organism>
<dbReference type="EMBL" id="OU898276">
    <property type="protein sequence ID" value="CAG9827196.1"/>
    <property type="molecule type" value="Genomic_DNA"/>
</dbReference>
<protein>
    <submittedName>
        <fullName evidence="1">Uncharacterized protein</fullName>
    </submittedName>
</protein>
<dbReference type="AlphaFoldDB" id="A0A9N9X4Q6"/>
<sequence length="87" mass="10272">MEKLITSHFAKMVLEKPKNEDADEDACSKVTEGWINCKETSRVLSNENIPMKMKGKFYKIATRPAIKYKTEYLAVRKKRNIKFMWLK</sequence>
<keyword evidence="2" id="KW-1185">Reference proteome</keyword>
<evidence type="ECO:0000313" key="2">
    <source>
        <dbReference type="Proteomes" id="UP001153709"/>
    </source>
</evidence>